<protein>
    <recommendedName>
        <fullName evidence="3">Autotransporter domain-containing protein</fullName>
    </recommendedName>
</protein>
<dbReference type="AlphaFoldDB" id="E8KFP1"/>
<comment type="caution">
    <text evidence="1">The sequence shown here is derived from an EMBL/GenBank/DDBJ whole genome shotgun (WGS) entry which is preliminary data.</text>
</comment>
<dbReference type="HOGENOM" id="CLU_3057685_0_0_6"/>
<reference evidence="1 2" key="1">
    <citation type="submission" date="2011-01" db="EMBL/GenBank/DDBJ databases">
        <authorList>
            <person name="Muzny D."/>
            <person name="Qin X."/>
            <person name="Deng J."/>
            <person name="Jiang H."/>
            <person name="Liu Y."/>
            <person name="Qu J."/>
            <person name="Song X.-Z."/>
            <person name="Zhang L."/>
            <person name="Thornton R."/>
            <person name="Coyle M."/>
            <person name="Francisco L."/>
            <person name="Jackson L."/>
            <person name="Javaid M."/>
            <person name="Korchina V."/>
            <person name="Kovar C."/>
            <person name="Mata R."/>
            <person name="Mathew T."/>
            <person name="Ngo R."/>
            <person name="Nguyen L."/>
            <person name="Nguyen N."/>
            <person name="Okwuonu G."/>
            <person name="Ongeri F."/>
            <person name="Pham C."/>
            <person name="Simmons D."/>
            <person name="Wilczek-Boney K."/>
            <person name="Hale W."/>
            <person name="Jakkamsetti A."/>
            <person name="Pham P."/>
            <person name="Ruth R."/>
            <person name="San Lucas F."/>
            <person name="Warren J."/>
            <person name="Zhang J."/>
            <person name="Zhao Z."/>
            <person name="Zhou C."/>
            <person name="Zhu D."/>
            <person name="Lee S."/>
            <person name="Bess C."/>
            <person name="Blankenburg K."/>
            <person name="Forbes L."/>
            <person name="Fu Q."/>
            <person name="Gubbala S."/>
            <person name="Hirani K."/>
            <person name="Jayaseelan J.C."/>
            <person name="Lara F."/>
            <person name="Munidasa M."/>
            <person name="Palculict T."/>
            <person name="Patil S."/>
            <person name="Pu L.-L."/>
            <person name="Saada N."/>
            <person name="Tang L."/>
            <person name="Weissenberger G."/>
            <person name="Zhu Y."/>
            <person name="Hemphill L."/>
            <person name="Shang Y."/>
            <person name="Youmans B."/>
            <person name="Ayvaz T."/>
            <person name="Ross M."/>
            <person name="Santibanez J."/>
            <person name="Aqrawi P."/>
            <person name="Gross S."/>
            <person name="Joshi V."/>
            <person name="Fowler G."/>
            <person name="Nazareth L."/>
            <person name="Reid J."/>
            <person name="Worley K."/>
            <person name="Petrosino J."/>
            <person name="Highlander S."/>
            <person name="Gibbs R."/>
        </authorList>
    </citation>
    <scope>NUCLEOTIDE SEQUENCE [LARGE SCALE GENOMIC DNA]</scope>
    <source>
        <strain evidence="1 2">ATCC 25976</strain>
    </source>
</reference>
<accession>E8KFP1</accession>
<evidence type="ECO:0000313" key="1">
    <source>
        <dbReference type="EMBL" id="EFX92285.1"/>
    </source>
</evidence>
<sequence length="53" mass="5840">MKGIGLAKNKTWVGVGALTEFTPNTAWYLNYDLKLEHGKGKNNVLSTGVRISF</sequence>
<name>E8KFP1_9PAST</name>
<dbReference type="Gene3D" id="2.40.128.130">
    <property type="entry name" value="Autotransporter beta-domain"/>
    <property type="match status" value="1"/>
</dbReference>
<keyword evidence="2" id="KW-1185">Reference proteome</keyword>
<dbReference type="InterPro" id="IPR036709">
    <property type="entry name" value="Autotransporte_beta_dom_sf"/>
</dbReference>
<dbReference type="RefSeq" id="WP_005622120.1">
    <property type="nucleotide sequence ID" value="NZ_GL831080.1"/>
</dbReference>
<organism evidence="1 2">
    <name type="scientific">Actinobacillus ureae ATCC 25976</name>
    <dbReference type="NCBI Taxonomy" id="887324"/>
    <lineage>
        <taxon>Bacteria</taxon>
        <taxon>Pseudomonadati</taxon>
        <taxon>Pseudomonadota</taxon>
        <taxon>Gammaproteobacteria</taxon>
        <taxon>Pasteurellales</taxon>
        <taxon>Pasteurellaceae</taxon>
        <taxon>Actinobacillus</taxon>
    </lineage>
</organism>
<gene>
    <name evidence="1" type="ORF">HMPREF0027_0658</name>
</gene>
<evidence type="ECO:0008006" key="3">
    <source>
        <dbReference type="Google" id="ProtNLM"/>
    </source>
</evidence>
<dbReference type="EMBL" id="AEVG01000045">
    <property type="protein sequence ID" value="EFX92285.1"/>
    <property type="molecule type" value="Genomic_DNA"/>
</dbReference>
<evidence type="ECO:0000313" key="2">
    <source>
        <dbReference type="Proteomes" id="UP000005467"/>
    </source>
</evidence>
<dbReference type="Proteomes" id="UP000005467">
    <property type="component" value="Unassembled WGS sequence"/>
</dbReference>
<proteinExistence type="predicted"/>